<proteinExistence type="predicted"/>
<keyword evidence="1" id="KW-1133">Transmembrane helix</keyword>
<dbReference type="STRING" id="1314777.A0A164QTR0"/>
<dbReference type="EMBL" id="KV419424">
    <property type="protein sequence ID" value="KZS89959.1"/>
    <property type="molecule type" value="Genomic_DNA"/>
</dbReference>
<protein>
    <submittedName>
        <fullName evidence="2">Uncharacterized protein</fullName>
    </submittedName>
</protein>
<dbReference type="PANTHER" id="PTHR15887">
    <property type="entry name" value="TRANSMEMBRANE PROTEIN 69"/>
    <property type="match status" value="1"/>
</dbReference>
<evidence type="ECO:0000313" key="3">
    <source>
        <dbReference type="Proteomes" id="UP000076722"/>
    </source>
</evidence>
<dbReference type="Proteomes" id="UP000076722">
    <property type="component" value="Unassembled WGS sequence"/>
</dbReference>
<evidence type="ECO:0000313" key="2">
    <source>
        <dbReference type="EMBL" id="KZS89959.1"/>
    </source>
</evidence>
<accession>A0A164QTR0</accession>
<dbReference type="Pfam" id="PF11911">
    <property type="entry name" value="DUF3429"/>
    <property type="match status" value="1"/>
</dbReference>
<sequence>MFSLVRPLALRRAPLPLYNNALRAAAPSFNSIRIRTVASTVSGKPGSQSLGHAVTNAREEAGNTASDVAKTIAGSNMAQDATPSEASFTNITGAIASQVPQPVMVLGLAGALPYLGTSISSIYLARQAGIAASGGTPGVDPNLAIAILNDCLHIQVTYGAVLLSFLGALHWGLEFAGYGGRQGYPRLLLGLTPVLIAWPTLALSPPAALLAQWVGFTGLWWADQKTTTAGWAPRWFSQYRFYLSILIGTCMIGTVAGASFLGPVGGHSPVHHNLEVIRAERRKLHAENQGETYGDVESVSTGEEGDAYVRVQKRKEGDSDE</sequence>
<evidence type="ECO:0000256" key="1">
    <source>
        <dbReference type="SAM" id="Phobius"/>
    </source>
</evidence>
<name>A0A164QTR0_9AGAM</name>
<dbReference type="InterPro" id="IPR021836">
    <property type="entry name" value="DUF3429"/>
</dbReference>
<keyword evidence="1" id="KW-0472">Membrane</keyword>
<reference evidence="2 3" key="1">
    <citation type="journal article" date="2016" name="Mol. Biol. Evol.">
        <title>Comparative Genomics of Early-Diverging Mushroom-Forming Fungi Provides Insights into the Origins of Lignocellulose Decay Capabilities.</title>
        <authorList>
            <person name="Nagy L.G."/>
            <person name="Riley R."/>
            <person name="Tritt A."/>
            <person name="Adam C."/>
            <person name="Daum C."/>
            <person name="Floudas D."/>
            <person name="Sun H."/>
            <person name="Yadav J.S."/>
            <person name="Pangilinan J."/>
            <person name="Larsson K.H."/>
            <person name="Matsuura K."/>
            <person name="Barry K."/>
            <person name="Labutti K."/>
            <person name="Kuo R."/>
            <person name="Ohm R.A."/>
            <person name="Bhattacharya S.S."/>
            <person name="Shirouzu T."/>
            <person name="Yoshinaga Y."/>
            <person name="Martin F.M."/>
            <person name="Grigoriev I.V."/>
            <person name="Hibbett D.S."/>
        </authorList>
    </citation>
    <scope>NUCLEOTIDE SEQUENCE [LARGE SCALE GENOMIC DNA]</scope>
    <source>
        <strain evidence="2 3">HHB9708</strain>
    </source>
</reference>
<feature type="transmembrane region" description="Helical" evidence="1">
    <location>
        <begin position="241"/>
        <end position="261"/>
    </location>
</feature>
<gene>
    <name evidence="2" type="ORF">SISNIDRAFT_458280</name>
</gene>
<keyword evidence="3" id="KW-1185">Reference proteome</keyword>
<feature type="transmembrane region" description="Helical" evidence="1">
    <location>
        <begin position="188"/>
        <end position="221"/>
    </location>
</feature>
<keyword evidence="1" id="KW-0812">Transmembrane</keyword>
<feature type="transmembrane region" description="Helical" evidence="1">
    <location>
        <begin position="156"/>
        <end position="176"/>
    </location>
</feature>
<organism evidence="2 3">
    <name type="scientific">Sistotremastrum niveocremeum HHB9708</name>
    <dbReference type="NCBI Taxonomy" id="1314777"/>
    <lineage>
        <taxon>Eukaryota</taxon>
        <taxon>Fungi</taxon>
        <taxon>Dikarya</taxon>
        <taxon>Basidiomycota</taxon>
        <taxon>Agaricomycotina</taxon>
        <taxon>Agaricomycetes</taxon>
        <taxon>Sistotremastrales</taxon>
        <taxon>Sistotremastraceae</taxon>
        <taxon>Sertulicium</taxon>
        <taxon>Sertulicium niveocremeum</taxon>
    </lineage>
</organism>
<dbReference type="OrthoDB" id="194289at2759"/>
<dbReference type="AlphaFoldDB" id="A0A164QTR0"/>
<dbReference type="PANTHER" id="PTHR15887:SF1">
    <property type="entry name" value="TRANSMEMBRANE PROTEIN 69"/>
    <property type="match status" value="1"/>
</dbReference>